<accession>A0A5J4RAH6</accession>
<gene>
    <name evidence="1" type="ORF">EZS27_021132</name>
</gene>
<proteinExistence type="predicted"/>
<dbReference type="AlphaFoldDB" id="A0A5J4RAH6"/>
<sequence length="75" mass="9055">MKLNYIRLIWLSNKVYSSQQINFQHINGFLCLLVVHFRYRRNRGCGFLTFVTDDRKLSTRFDSSCEQMTNNKIQF</sequence>
<reference evidence="1" key="1">
    <citation type="submission" date="2019-03" db="EMBL/GenBank/DDBJ databases">
        <title>Single cell metagenomics reveals metabolic interactions within the superorganism composed of flagellate Streblomastix strix and complex community of Bacteroidetes bacteria on its surface.</title>
        <authorList>
            <person name="Treitli S.C."/>
            <person name="Kolisko M."/>
            <person name="Husnik F."/>
            <person name="Keeling P."/>
            <person name="Hampl V."/>
        </authorList>
    </citation>
    <scope>NUCLEOTIDE SEQUENCE</scope>
    <source>
        <strain evidence="1">STM</strain>
    </source>
</reference>
<organism evidence="1">
    <name type="scientific">termite gut metagenome</name>
    <dbReference type="NCBI Taxonomy" id="433724"/>
    <lineage>
        <taxon>unclassified sequences</taxon>
        <taxon>metagenomes</taxon>
        <taxon>organismal metagenomes</taxon>
    </lineage>
</organism>
<dbReference type="EMBL" id="SNRY01001545">
    <property type="protein sequence ID" value="KAA6330130.1"/>
    <property type="molecule type" value="Genomic_DNA"/>
</dbReference>
<evidence type="ECO:0000313" key="1">
    <source>
        <dbReference type="EMBL" id="KAA6330130.1"/>
    </source>
</evidence>
<protein>
    <submittedName>
        <fullName evidence="1">Uncharacterized protein</fullName>
    </submittedName>
</protein>
<name>A0A5J4RAH6_9ZZZZ</name>
<comment type="caution">
    <text evidence="1">The sequence shown here is derived from an EMBL/GenBank/DDBJ whole genome shotgun (WGS) entry which is preliminary data.</text>
</comment>